<dbReference type="InterPro" id="IPR015655">
    <property type="entry name" value="PP2C"/>
</dbReference>
<gene>
    <name evidence="2" type="ORF">ACFP7A_02895</name>
</gene>
<reference evidence="3" key="1">
    <citation type="journal article" date="2019" name="Int. J. Syst. Evol. Microbiol.">
        <title>The Global Catalogue of Microorganisms (GCM) 10K type strain sequencing project: providing services to taxonomists for standard genome sequencing and annotation.</title>
        <authorList>
            <consortium name="The Broad Institute Genomics Platform"/>
            <consortium name="The Broad Institute Genome Sequencing Center for Infectious Disease"/>
            <person name="Wu L."/>
            <person name="Ma J."/>
        </authorList>
    </citation>
    <scope>NUCLEOTIDE SEQUENCE [LARGE SCALE GENOMIC DNA]</scope>
    <source>
        <strain evidence="3">CCUG 42001</strain>
    </source>
</reference>
<evidence type="ECO:0000313" key="2">
    <source>
        <dbReference type="EMBL" id="MFC6385538.1"/>
    </source>
</evidence>
<dbReference type="CDD" id="cd00143">
    <property type="entry name" value="PP2Cc"/>
    <property type="match status" value="1"/>
</dbReference>
<dbReference type="PROSITE" id="PS51746">
    <property type="entry name" value="PPM_2"/>
    <property type="match status" value="1"/>
</dbReference>
<dbReference type="PANTHER" id="PTHR47992">
    <property type="entry name" value="PROTEIN PHOSPHATASE"/>
    <property type="match status" value="1"/>
</dbReference>
<evidence type="ECO:0000313" key="3">
    <source>
        <dbReference type="Proteomes" id="UP001596267"/>
    </source>
</evidence>
<dbReference type="NCBIfam" id="NF033484">
    <property type="entry name" value="Stp1_PP2C_phos"/>
    <property type="match status" value="1"/>
</dbReference>
<dbReference type="Gene3D" id="3.60.40.10">
    <property type="entry name" value="PPM-type phosphatase domain"/>
    <property type="match status" value="1"/>
</dbReference>
<dbReference type="EMBL" id="JBHSTQ010000002">
    <property type="protein sequence ID" value="MFC6385538.1"/>
    <property type="molecule type" value="Genomic_DNA"/>
</dbReference>
<name>A0ABW1WAG6_9BACL</name>
<sequence length="249" mass="27673">MQIAYRTDPGKVRSNNEDSIGVFNDHDCLLAIVADGMGGHAAGEIASKMAVDFSSVRWTEREKTLSKEEAELWLNHLVRGVNLKLYEYAETHEACHGMGTTFAAVYCTSEFMIVSTVGDSRVYKQTKNHRIVQITEDHTYVNELVKSGQITEEEAEVHPKKNILMRSLGTEPTIALDTVTLDWSDCTHLLLCSDGLTNKLSNGKLSEIMEHEATLHEKTEMMIREANNAGGEDNISVIIISKDGDGEKQ</sequence>
<evidence type="ECO:0000259" key="1">
    <source>
        <dbReference type="PROSITE" id="PS51746"/>
    </source>
</evidence>
<dbReference type="InterPro" id="IPR036457">
    <property type="entry name" value="PPM-type-like_dom_sf"/>
</dbReference>
<feature type="domain" description="PPM-type phosphatase" evidence="1">
    <location>
        <begin position="2"/>
        <end position="242"/>
    </location>
</feature>
<keyword evidence="3" id="KW-1185">Reference proteome</keyword>
<organism evidence="2 3">
    <name type="scientific">Sporolactobacillus kofuensis</name>
    <dbReference type="NCBI Taxonomy" id="269672"/>
    <lineage>
        <taxon>Bacteria</taxon>
        <taxon>Bacillati</taxon>
        <taxon>Bacillota</taxon>
        <taxon>Bacilli</taxon>
        <taxon>Bacillales</taxon>
        <taxon>Sporolactobacillaceae</taxon>
        <taxon>Sporolactobacillus</taxon>
    </lineage>
</organism>
<dbReference type="InterPro" id="IPR001932">
    <property type="entry name" value="PPM-type_phosphatase-like_dom"/>
</dbReference>
<proteinExistence type="predicted"/>
<dbReference type="Proteomes" id="UP001596267">
    <property type="component" value="Unassembled WGS sequence"/>
</dbReference>
<accession>A0ABW1WAG6</accession>
<dbReference type="SMART" id="SM00331">
    <property type="entry name" value="PP2C_SIG"/>
    <property type="match status" value="1"/>
</dbReference>
<dbReference type="SMART" id="SM00332">
    <property type="entry name" value="PP2Cc"/>
    <property type="match status" value="1"/>
</dbReference>
<protein>
    <submittedName>
        <fullName evidence="2">Stp1/IreP family PP2C-type Ser/Thr phosphatase</fullName>
    </submittedName>
</protein>
<comment type="caution">
    <text evidence="2">The sequence shown here is derived from an EMBL/GenBank/DDBJ whole genome shotgun (WGS) entry which is preliminary data.</text>
</comment>
<dbReference type="Pfam" id="PF13672">
    <property type="entry name" value="PP2C_2"/>
    <property type="match status" value="1"/>
</dbReference>
<dbReference type="SUPFAM" id="SSF81606">
    <property type="entry name" value="PP2C-like"/>
    <property type="match status" value="1"/>
</dbReference>
<dbReference type="RefSeq" id="WP_253052039.1">
    <property type="nucleotide sequence ID" value="NZ_JAMXWN010000001.1"/>
</dbReference>